<evidence type="ECO:0000313" key="6">
    <source>
        <dbReference type="EMBL" id="QUH22378.1"/>
    </source>
</evidence>
<dbReference type="GeneID" id="64819229"/>
<dbReference type="CDD" id="cd06530">
    <property type="entry name" value="S26_SPase_I"/>
    <property type="match status" value="1"/>
</dbReference>
<dbReference type="SUPFAM" id="SSF51306">
    <property type="entry name" value="LexA/Signal peptidase"/>
    <property type="match status" value="1"/>
</dbReference>
<keyword evidence="7" id="KW-1185">Reference proteome</keyword>
<comment type="subcellular location">
    <subcellularLocation>
        <location evidence="1">Membrane</location>
    </subcellularLocation>
</comment>
<protein>
    <submittedName>
        <fullName evidence="6">Signal peptidase I</fullName>
        <ecNumber evidence="6">3.4.21.89</ecNumber>
    </submittedName>
</protein>
<dbReference type="InterPro" id="IPR019533">
    <property type="entry name" value="Peptidase_S26"/>
</dbReference>
<dbReference type="AlphaFoldDB" id="A0A8T8K1W1"/>
<dbReference type="NCBIfam" id="TIGR02228">
    <property type="entry name" value="sigpep_I_arch"/>
    <property type="match status" value="1"/>
</dbReference>
<dbReference type="InterPro" id="IPR036286">
    <property type="entry name" value="LexA/Signal_pep-like_sf"/>
</dbReference>
<dbReference type="GO" id="GO:0009003">
    <property type="term" value="F:signal peptidase activity"/>
    <property type="evidence" value="ECO:0007669"/>
    <property type="project" value="UniProtKB-EC"/>
</dbReference>
<proteinExistence type="predicted"/>
<dbReference type="GO" id="GO:0016020">
    <property type="term" value="C:membrane"/>
    <property type="evidence" value="ECO:0007669"/>
    <property type="project" value="UniProtKB-SubCell"/>
</dbReference>
<keyword evidence="3 5" id="KW-1133">Transmembrane helix</keyword>
<evidence type="ECO:0000256" key="4">
    <source>
        <dbReference type="ARBA" id="ARBA00023136"/>
    </source>
</evidence>
<dbReference type="Proteomes" id="UP000681041">
    <property type="component" value="Chromosome"/>
</dbReference>
<gene>
    <name evidence="6" type="ORF">HYG87_00655</name>
</gene>
<dbReference type="RefSeq" id="WP_211533321.1">
    <property type="nucleotide sequence ID" value="NZ_CP058560.1"/>
</dbReference>
<keyword evidence="4 5" id="KW-0472">Membrane</keyword>
<evidence type="ECO:0000256" key="1">
    <source>
        <dbReference type="ARBA" id="ARBA00004370"/>
    </source>
</evidence>
<keyword evidence="6" id="KW-0378">Hydrolase</keyword>
<evidence type="ECO:0000256" key="3">
    <source>
        <dbReference type="ARBA" id="ARBA00022989"/>
    </source>
</evidence>
<sequence>MNKISNKVIILIVMVFLIASVSFIGAAGMLLSSDMRVVVDTAMSPAINQGDIVIINKNPDTIVEGDVVIYDATWYPQPVIARVVSIKNDSNGNPLYEMKADKNPDPYPGWVPLKEISKVVYVFPEIGHINLMIRGL</sequence>
<evidence type="ECO:0000256" key="5">
    <source>
        <dbReference type="SAM" id="Phobius"/>
    </source>
</evidence>
<organism evidence="6 7">
    <name type="scientific">Methanobacterium alkalithermotolerans</name>
    <dbReference type="NCBI Taxonomy" id="2731220"/>
    <lineage>
        <taxon>Archaea</taxon>
        <taxon>Methanobacteriati</taxon>
        <taxon>Methanobacteriota</taxon>
        <taxon>Methanomada group</taxon>
        <taxon>Methanobacteria</taxon>
        <taxon>Methanobacteriales</taxon>
        <taxon>Methanobacteriaceae</taxon>
        <taxon>Methanobacterium</taxon>
    </lineage>
</organism>
<reference evidence="6" key="1">
    <citation type="submission" date="2020-07" db="EMBL/GenBank/DDBJ databases">
        <title>Methanobacterium. sp. MethCan genome.</title>
        <authorList>
            <person name="Postec A."/>
            <person name="Quemeneur M."/>
        </authorList>
    </citation>
    <scope>NUCLEOTIDE SEQUENCE</scope>
    <source>
        <strain evidence="6">MethCAN</strain>
    </source>
</reference>
<dbReference type="OrthoDB" id="4822at2157"/>
<feature type="transmembrane region" description="Helical" evidence="5">
    <location>
        <begin position="9"/>
        <end position="31"/>
    </location>
</feature>
<name>A0A8T8K1W1_9EURY</name>
<dbReference type="EMBL" id="CP058560">
    <property type="protein sequence ID" value="QUH22378.1"/>
    <property type="molecule type" value="Genomic_DNA"/>
</dbReference>
<evidence type="ECO:0000313" key="7">
    <source>
        <dbReference type="Proteomes" id="UP000681041"/>
    </source>
</evidence>
<accession>A0A8T8K1W1</accession>
<dbReference type="EC" id="3.4.21.89" evidence="6"/>
<dbReference type="GO" id="GO:0006465">
    <property type="term" value="P:signal peptide processing"/>
    <property type="evidence" value="ECO:0007669"/>
    <property type="project" value="InterPro"/>
</dbReference>
<dbReference type="InterPro" id="IPR001733">
    <property type="entry name" value="Peptidase_S26B"/>
</dbReference>
<dbReference type="GO" id="GO:0004252">
    <property type="term" value="F:serine-type endopeptidase activity"/>
    <property type="evidence" value="ECO:0007669"/>
    <property type="project" value="InterPro"/>
</dbReference>
<evidence type="ECO:0000256" key="2">
    <source>
        <dbReference type="ARBA" id="ARBA00022692"/>
    </source>
</evidence>
<keyword evidence="2 5" id="KW-0812">Transmembrane</keyword>
<dbReference type="KEGG" id="meme:HYG87_00655"/>